<feature type="transmembrane region" description="Helical" evidence="5">
    <location>
        <begin position="101"/>
        <end position="120"/>
    </location>
</feature>
<dbReference type="EMBL" id="MCFE01000197">
    <property type="protein sequence ID" value="ORX94736.1"/>
    <property type="molecule type" value="Genomic_DNA"/>
</dbReference>
<comment type="caution">
    <text evidence="7">The sequence shown here is derived from an EMBL/GenBank/DDBJ whole genome shotgun (WGS) entry which is preliminary data.</text>
</comment>
<dbReference type="GO" id="GO:0016020">
    <property type="term" value="C:membrane"/>
    <property type="evidence" value="ECO:0007669"/>
    <property type="project" value="UniProtKB-SubCell"/>
</dbReference>
<dbReference type="InterPro" id="IPR011701">
    <property type="entry name" value="MFS"/>
</dbReference>
<dbReference type="OrthoDB" id="422206at2759"/>
<dbReference type="InterPro" id="IPR020846">
    <property type="entry name" value="MFS_dom"/>
</dbReference>
<feature type="transmembrane region" description="Helical" evidence="5">
    <location>
        <begin position="341"/>
        <end position="367"/>
    </location>
</feature>
<feature type="transmembrane region" description="Helical" evidence="5">
    <location>
        <begin position="132"/>
        <end position="152"/>
    </location>
</feature>
<feature type="transmembrane region" description="Helical" evidence="5">
    <location>
        <begin position="64"/>
        <end position="89"/>
    </location>
</feature>
<gene>
    <name evidence="7" type="ORF">K493DRAFT_315351</name>
</gene>
<protein>
    <submittedName>
        <fullName evidence="7">MFS general substrate transporter</fullName>
    </submittedName>
</protein>
<dbReference type="Gene3D" id="1.20.1250.20">
    <property type="entry name" value="MFS general substrate transporter like domains"/>
    <property type="match status" value="1"/>
</dbReference>
<evidence type="ECO:0000256" key="5">
    <source>
        <dbReference type="SAM" id="Phobius"/>
    </source>
</evidence>
<dbReference type="GO" id="GO:0022857">
    <property type="term" value="F:transmembrane transporter activity"/>
    <property type="evidence" value="ECO:0007669"/>
    <property type="project" value="InterPro"/>
</dbReference>
<evidence type="ECO:0000256" key="1">
    <source>
        <dbReference type="ARBA" id="ARBA00004141"/>
    </source>
</evidence>
<evidence type="ECO:0000256" key="4">
    <source>
        <dbReference type="ARBA" id="ARBA00023136"/>
    </source>
</evidence>
<accession>A0A1Y1YAE9</accession>
<reference evidence="7 8" key="1">
    <citation type="submission" date="2016-07" db="EMBL/GenBank/DDBJ databases">
        <title>Pervasive Adenine N6-methylation of Active Genes in Fungi.</title>
        <authorList>
            <consortium name="DOE Joint Genome Institute"/>
            <person name="Mondo S.J."/>
            <person name="Dannebaum R.O."/>
            <person name="Kuo R.C."/>
            <person name="Labutti K."/>
            <person name="Haridas S."/>
            <person name="Kuo A."/>
            <person name="Salamov A."/>
            <person name="Ahrendt S.R."/>
            <person name="Lipzen A."/>
            <person name="Sullivan W."/>
            <person name="Andreopoulos W.B."/>
            <person name="Clum A."/>
            <person name="Lindquist E."/>
            <person name="Daum C."/>
            <person name="Ramamoorthy G.K."/>
            <person name="Gryganskyi A."/>
            <person name="Culley D."/>
            <person name="Magnuson J.K."/>
            <person name="James T.Y."/>
            <person name="O'Malley M.A."/>
            <person name="Stajich J.E."/>
            <person name="Spatafora J.W."/>
            <person name="Visel A."/>
            <person name="Grigoriev I.V."/>
        </authorList>
    </citation>
    <scope>NUCLEOTIDE SEQUENCE [LARGE SCALE GENOMIC DNA]</scope>
    <source>
        <strain evidence="7 8">CBS 931.73</strain>
    </source>
</reference>
<comment type="subcellular location">
    <subcellularLocation>
        <location evidence="1">Membrane</location>
        <topology evidence="1">Multi-pass membrane protein</topology>
    </subcellularLocation>
</comment>
<dbReference type="PANTHER" id="PTHR10924:SF6">
    <property type="entry name" value="SOLUTE CARRIER FAMILY 49 MEMBER A3"/>
    <property type="match status" value="1"/>
</dbReference>
<feature type="transmembrane region" description="Helical" evidence="5">
    <location>
        <begin position="201"/>
        <end position="219"/>
    </location>
</feature>
<proteinExistence type="predicted"/>
<dbReference type="PANTHER" id="PTHR10924">
    <property type="entry name" value="MAJOR FACILITATOR SUPERFAMILY PROTEIN-RELATED"/>
    <property type="match status" value="1"/>
</dbReference>
<evidence type="ECO:0000256" key="2">
    <source>
        <dbReference type="ARBA" id="ARBA00022692"/>
    </source>
</evidence>
<feature type="transmembrane region" description="Helical" evidence="5">
    <location>
        <begin position="288"/>
        <end position="308"/>
    </location>
</feature>
<feature type="transmembrane region" description="Helical" evidence="5">
    <location>
        <begin position="251"/>
        <end position="276"/>
    </location>
</feature>
<dbReference type="InterPro" id="IPR049680">
    <property type="entry name" value="FLVCR1-2_SLC49-like"/>
</dbReference>
<evidence type="ECO:0000259" key="6">
    <source>
        <dbReference type="PROSITE" id="PS50850"/>
    </source>
</evidence>
<sequence>MTDEVDNPKLSPTEEHSFFLEPSTTNFLVYKIRFLVLFVVFLLNIAASVIWVTFSSVSSQAQSYYNISMTIINLLSSLYMLMFVLFSLLSSWVLDTKGLKPALLIGAALQIAGAWIRYFGTFVGDEQSSGRLALAILGQVIAGAAQTFLLNAPTKMAAVWFSDSERALANTVASLANPLGSAVGMVLATSVCSAPNEFPNALLAAALFATIVAIPASIIPKLPRTPPSLSASKVSEPFIPGLKICSRLPHFWLLVLIFGSVVGIFNDVVTLLSEFINPYGYSDDDGSIFGVTLIGIGLVGGGICGVYLDKTKKFMRVFRLLVCLLPISLIALIFTIRQNNFAWICVNFGAIGMLAFAGLPVCLELGVETTFPVDEGTSSGILWMCAQFFGFVTMFIMDALRAGPESNPPYHMKYSLIFSATLVSLVCLLGLVLFRSENRRQNTAEEDIKLKVTG</sequence>
<dbReference type="SUPFAM" id="SSF103473">
    <property type="entry name" value="MFS general substrate transporter"/>
    <property type="match status" value="1"/>
</dbReference>
<keyword evidence="4 5" id="KW-0472">Membrane</keyword>
<dbReference type="InParanoid" id="A0A1Y1YAE9"/>
<evidence type="ECO:0000313" key="8">
    <source>
        <dbReference type="Proteomes" id="UP000193498"/>
    </source>
</evidence>
<feature type="transmembrane region" description="Helical" evidence="5">
    <location>
        <begin position="379"/>
        <end position="396"/>
    </location>
</feature>
<feature type="domain" description="Major facilitator superfamily (MFS) profile" evidence="6">
    <location>
        <begin position="32"/>
        <end position="439"/>
    </location>
</feature>
<name>A0A1Y1YAE9_9FUNG</name>
<dbReference type="Proteomes" id="UP000193498">
    <property type="component" value="Unassembled WGS sequence"/>
</dbReference>
<dbReference type="InterPro" id="IPR036259">
    <property type="entry name" value="MFS_trans_sf"/>
</dbReference>
<evidence type="ECO:0000256" key="3">
    <source>
        <dbReference type="ARBA" id="ARBA00022989"/>
    </source>
</evidence>
<dbReference type="AlphaFoldDB" id="A0A1Y1YAE9"/>
<feature type="transmembrane region" description="Helical" evidence="5">
    <location>
        <begin position="317"/>
        <end position="335"/>
    </location>
</feature>
<organism evidence="7 8">
    <name type="scientific">Basidiobolus meristosporus CBS 931.73</name>
    <dbReference type="NCBI Taxonomy" id="1314790"/>
    <lineage>
        <taxon>Eukaryota</taxon>
        <taxon>Fungi</taxon>
        <taxon>Fungi incertae sedis</taxon>
        <taxon>Zoopagomycota</taxon>
        <taxon>Entomophthoromycotina</taxon>
        <taxon>Basidiobolomycetes</taxon>
        <taxon>Basidiobolales</taxon>
        <taxon>Basidiobolaceae</taxon>
        <taxon>Basidiobolus</taxon>
    </lineage>
</organism>
<evidence type="ECO:0000313" key="7">
    <source>
        <dbReference type="EMBL" id="ORX94736.1"/>
    </source>
</evidence>
<keyword evidence="3 5" id="KW-1133">Transmembrane helix</keyword>
<dbReference type="Pfam" id="PF07690">
    <property type="entry name" value="MFS_1"/>
    <property type="match status" value="1"/>
</dbReference>
<keyword evidence="2 5" id="KW-0812">Transmembrane</keyword>
<dbReference type="PROSITE" id="PS50850">
    <property type="entry name" value="MFS"/>
    <property type="match status" value="1"/>
</dbReference>
<feature type="transmembrane region" description="Helical" evidence="5">
    <location>
        <begin position="416"/>
        <end position="434"/>
    </location>
</feature>
<keyword evidence="8" id="KW-1185">Reference proteome</keyword>
<feature type="transmembrane region" description="Helical" evidence="5">
    <location>
        <begin position="32"/>
        <end position="52"/>
    </location>
</feature>